<accession>T0GVL2</accession>
<evidence type="ECO:0000313" key="1">
    <source>
        <dbReference type="EMBL" id="EQA72967.1"/>
    </source>
</evidence>
<dbReference type="EMBL" id="AKWY02000010">
    <property type="protein sequence ID" value="EQA72967.1"/>
    <property type="molecule type" value="Genomic_DNA"/>
</dbReference>
<name>T0GVL2_9LEPT</name>
<gene>
    <name evidence="1" type="ORF">LEP1GSC059_1508</name>
</gene>
<sequence>MIFQSFKNAGVPTLGNLETSAPFPKNPKAVQGIDHEFPIHKHSFK</sequence>
<evidence type="ECO:0000313" key="2">
    <source>
        <dbReference type="Proteomes" id="UP000015442"/>
    </source>
</evidence>
<dbReference type="Proteomes" id="UP000015442">
    <property type="component" value="Unassembled WGS sequence"/>
</dbReference>
<comment type="caution">
    <text evidence="1">The sequence shown here is derived from an EMBL/GenBank/DDBJ whole genome shotgun (WGS) entry which is preliminary data.</text>
</comment>
<reference evidence="1 2" key="1">
    <citation type="submission" date="2013-05" db="EMBL/GenBank/DDBJ databases">
        <authorList>
            <person name="Harkins D.M."/>
            <person name="Durkin A.S."/>
            <person name="Brinkac L.M."/>
            <person name="Haft D.H."/>
            <person name="Selengut J.D."/>
            <person name="Sanka R."/>
            <person name="DePew J."/>
            <person name="Purushe J."/>
            <person name="Hartskeerl R.A."/>
            <person name="Ahmed A."/>
            <person name="van der Linden H."/>
            <person name="Goris M.G.A."/>
            <person name="Vinetz J.M."/>
            <person name="Sutton G.G."/>
            <person name="Nierman W.C."/>
            <person name="Fouts D.E."/>
        </authorList>
    </citation>
    <scope>NUCLEOTIDE SEQUENCE [LARGE SCALE GENOMIC DNA]</scope>
    <source>
        <strain evidence="1 2">CZ214</strain>
    </source>
</reference>
<dbReference type="AlphaFoldDB" id="T0GVL2"/>
<proteinExistence type="predicted"/>
<organism evidence="1 2">
    <name type="scientific">Leptospira noguchii serovar Panama str. CZ214</name>
    <dbReference type="NCBI Taxonomy" id="1001595"/>
    <lineage>
        <taxon>Bacteria</taxon>
        <taxon>Pseudomonadati</taxon>
        <taxon>Spirochaetota</taxon>
        <taxon>Spirochaetia</taxon>
        <taxon>Leptospirales</taxon>
        <taxon>Leptospiraceae</taxon>
        <taxon>Leptospira</taxon>
    </lineage>
</organism>
<protein>
    <submittedName>
        <fullName evidence="1">Uncharacterized protein</fullName>
    </submittedName>
</protein>